<protein>
    <submittedName>
        <fullName evidence="1">Uncharacterized protein</fullName>
    </submittedName>
</protein>
<comment type="caution">
    <text evidence="1">The sequence shown here is derived from an EMBL/GenBank/DDBJ whole genome shotgun (WGS) entry which is preliminary data.</text>
</comment>
<evidence type="ECO:0000313" key="2">
    <source>
        <dbReference type="Proteomes" id="UP000712600"/>
    </source>
</evidence>
<name>A0A8S9QCF5_BRACR</name>
<reference evidence="1" key="1">
    <citation type="submission" date="2019-12" db="EMBL/GenBank/DDBJ databases">
        <title>Genome sequencing and annotation of Brassica cretica.</title>
        <authorList>
            <person name="Studholme D.J."/>
            <person name="Sarris P."/>
        </authorList>
    </citation>
    <scope>NUCLEOTIDE SEQUENCE</scope>
    <source>
        <strain evidence="1">PFS-109/04</strain>
        <tissue evidence="1">Leaf</tissue>
    </source>
</reference>
<dbReference type="EMBL" id="QGKX02001290">
    <property type="protein sequence ID" value="KAF3541445.1"/>
    <property type="molecule type" value="Genomic_DNA"/>
</dbReference>
<dbReference type="PANTHER" id="PTHR35100:SF1">
    <property type="entry name" value="F15H11.13 PROTEIN"/>
    <property type="match status" value="1"/>
</dbReference>
<proteinExistence type="predicted"/>
<dbReference type="AlphaFoldDB" id="A0A8S9QCF5"/>
<evidence type="ECO:0000313" key="1">
    <source>
        <dbReference type="EMBL" id="KAF3541445.1"/>
    </source>
</evidence>
<sequence length="133" mass="14560">MKKGYANSLIGVGIASSLYHSSRVKLRKYRRWADYTMTATTTVGREPKVVNGCISIVFTNPATHGFSCSHWDDGDICPEVVAVTVTDANDMLGGEDHMDSREREALGSVLGRPEANDDVSGEEKTRLGRLEII</sequence>
<dbReference type="Proteomes" id="UP000712600">
    <property type="component" value="Unassembled WGS sequence"/>
</dbReference>
<organism evidence="1 2">
    <name type="scientific">Brassica cretica</name>
    <name type="common">Mustard</name>
    <dbReference type="NCBI Taxonomy" id="69181"/>
    <lineage>
        <taxon>Eukaryota</taxon>
        <taxon>Viridiplantae</taxon>
        <taxon>Streptophyta</taxon>
        <taxon>Embryophyta</taxon>
        <taxon>Tracheophyta</taxon>
        <taxon>Spermatophyta</taxon>
        <taxon>Magnoliopsida</taxon>
        <taxon>eudicotyledons</taxon>
        <taxon>Gunneridae</taxon>
        <taxon>Pentapetalae</taxon>
        <taxon>rosids</taxon>
        <taxon>malvids</taxon>
        <taxon>Brassicales</taxon>
        <taxon>Brassicaceae</taxon>
        <taxon>Brassiceae</taxon>
        <taxon>Brassica</taxon>
    </lineage>
</organism>
<accession>A0A8S9QCF5</accession>
<gene>
    <name evidence="1" type="ORF">F2Q69_00020486</name>
</gene>
<dbReference type="PANTHER" id="PTHR35100">
    <property type="entry name" value="FOLD PROTEIN"/>
    <property type="match status" value="1"/>
</dbReference>